<evidence type="ECO:0000313" key="2">
    <source>
        <dbReference type="EMBL" id="AEG15292.1"/>
    </source>
</evidence>
<reference evidence="3" key="1">
    <citation type="submission" date="2011-05" db="EMBL/GenBank/DDBJ databases">
        <title>Complete sequence of Desulfotomaculum kuznetsovii DSM 6115.</title>
        <authorList>
            <person name="Lucas S."/>
            <person name="Han J."/>
            <person name="Lapidus A."/>
            <person name="Cheng J.-F."/>
            <person name="Goodwin L."/>
            <person name="Pitluck S."/>
            <person name="Peters L."/>
            <person name="Mikhailova N."/>
            <person name="Lu M."/>
            <person name="Saunders E."/>
            <person name="Han C."/>
            <person name="Tapia R."/>
            <person name="Land M."/>
            <person name="Hauser L."/>
            <person name="Kyrpides N."/>
            <person name="Ivanova N."/>
            <person name="Pagani I."/>
            <person name="Nazina T."/>
            <person name="Ivanova A."/>
            <person name="Parshina S."/>
            <person name="Kuever J."/>
            <person name="Muyzer G."/>
            <person name="Plugge C."/>
            <person name="Stams A."/>
            <person name="Woyke T."/>
        </authorList>
    </citation>
    <scope>NUCLEOTIDE SEQUENCE [LARGE SCALE GENOMIC DNA]</scope>
    <source>
        <strain evidence="3">DSM 6115 / VKM B-1805 / 17</strain>
    </source>
</reference>
<dbReference type="EMBL" id="CP002770">
    <property type="protein sequence ID" value="AEG15292.1"/>
    <property type="molecule type" value="Genomic_DNA"/>
</dbReference>
<dbReference type="RefSeq" id="WP_013822807.1">
    <property type="nucleotide sequence ID" value="NC_015573.1"/>
</dbReference>
<organism evidence="2 3">
    <name type="scientific">Desulfofundulus kuznetsovii (strain DSM 6115 / VKM B-1805 / 17)</name>
    <name type="common">Desulfotomaculum kuznetsovii</name>
    <dbReference type="NCBI Taxonomy" id="760568"/>
    <lineage>
        <taxon>Bacteria</taxon>
        <taxon>Bacillati</taxon>
        <taxon>Bacillota</taxon>
        <taxon>Clostridia</taxon>
        <taxon>Eubacteriales</taxon>
        <taxon>Peptococcaceae</taxon>
        <taxon>Desulfofundulus</taxon>
    </lineage>
</organism>
<dbReference type="SUPFAM" id="SSF50998">
    <property type="entry name" value="Quinoprotein alcohol dehydrogenase-like"/>
    <property type="match status" value="1"/>
</dbReference>
<dbReference type="KEGG" id="dku:Desku_1714"/>
<dbReference type="SMART" id="SM00564">
    <property type="entry name" value="PQQ"/>
    <property type="match status" value="4"/>
</dbReference>
<feature type="domain" description="Pyrrolo-quinoline quinone repeat" evidence="1">
    <location>
        <begin position="213"/>
        <end position="394"/>
    </location>
</feature>
<dbReference type="Proteomes" id="UP000009229">
    <property type="component" value="Chromosome"/>
</dbReference>
<sequence length="399" mass="42939">MCGVPKLLARLVLGLLIFHLIVPSPARAAGELIVYSPAEQKGKPAQFIWQLSGVGRLSGDITVGPNGLLYLPAGNKLAAVDTRGRVVWEAAGPAGGRMGRPVFGPAGSIFLPGSTVVQEIKMNGAPGWSFSAFQGSTASGPAWLCSGPQGFLYLPLPAALYAVDTVGRYKWALLHWDAGDLYRAVPLKDRVIDGCAGDDRAVYVVCSRRQAGSTLLAVDGAGKILWRYWLGEIKEVHLVPGGDGVLYATVNSSKLDRLNKGKVYAFRPEDSGRPAWSQTIPFDDLTAPVLSPDKTLYFTAGGRIYALDAQTGQQKWYQPLLNLISAPAVDGRRNRIYAGTSDKRLLAVDTGGRLLWELELDGAVSRPPLVGPDGYLYIVTDKGSLYKILDAGNSWRLFK</sequence>
<name>A0AAU8PHY6_DESK7</name>
<evidence type="ECO:0000313" key="3">
    <source>
        <dbReference type="Proteomes" id="UP000009229"/>
    </source>
</evidence>
<dbReference type="InterPro" id="IPR015943">
    <property type="entry name" value="WD40/YVTN_repeat-like_dom_sf"/>
</dbReference>
<proteinExistence type="predicted"/>
<dbReference type="AlphaFoldDB" id="A0AAU8PHY6"/>
<dbReference type="InterPro" id="IPR018391">
    <property type="entry name" value="PQQ_b-propeller_rpt"/>
</dbReference>
<dbReference type="InterPro" id="IPR011047">
    <property type="entry name" value="Quinoprotein_ADH-like_sf"/>
</dbReference>
<dbReference type="PANTHER" id="PTHR34512">
    <property type="entry name" value="CELL SURFACE PROTEIN"/>
    <property type="match status" value="1"/>
</dbReference>
<keyword evidence="3" id="KW-1185">Reference proteome</keyword>
<protein>
    <submittedName>
        <fullName evidence="2">Pyrrolo-quinoline quinone repeat-containing protein</fullName>
    </submittedName>
</protein>
<evidence type="ECO:0000259" key="1">
    <source>
        <dbReference type="Pfam" id="PF13360"/>
    </source>
</evidence>
<dbReference type="PANTHER" id="PTHR34512:SF30">
    <property type="entry name" value="OUTER MEMBRANE PROTEIN ASSEMBLY FACTOR BAMB"/>
    <property type="match status" value="1"/>
</dbReference>
<dbReference type="InterPro" id="IPR002372">
    <property type="entry name" value="PQQ_rpt_dom"/>
</dbReference>
<gene>
    <name evidence="2" type="ordered locus">Desku_1714</name>
</gene>
<dbReference type="Gene3D" id="2.130.10.10">
    <property type="entry name" value="YVTN repeat-like/Quinoprotein amine dehydrogenase"/>
    <property type="match status" value="1"/>
</dbReference>
<accession>A0AAU8PHY6</accession>
<dbReference type="Pfam" id="PF13360">
    <property type="entry name" value="PQQ_2"/>
    <property type="match status" value="1"/>
</dbReference>